<evidence type="ECO:0000313" key="2">
    <source>
        <dbReference type="Proteomes" id="UP001432039"/>
    </source>
</evidence>
<name>A0ABZ1TBZ6_STRVG</name>
<dbReference type="Proteomes" id="UP001432039">
    <property type="component" value="Chromosome"/>
</dbReference>
<organism evidence="1 2">
    <name type="scientific">Streptomyces virginiae</name>
    <name type="common">Streptomyces cinnamonensis</name>
    <dbReference type="NCBI Taxonomy" id="1961"/>
    <lineage>
        <taxon>Bacteria</taxon>
        <taxon>Bacillati</taxon>
        <taxon>Actinomycetota</taxon>
        <taxon>Actinomycetes</taxon>
        <taxon>Kitasatosporales</taxon>
        <taxon>Streptomycetaceae</taxon>
        <taxon>Streptomyces</taxon>
    </lineage>
</organism>
<proteinExistence type="predicted"/>
<protein>
    <submittedName>
        <fullName evidence="1">Uncharacterized protein</fullName>
    </submittedName>
</protein>
<sequence>MTPKSAVTRENARLAVGQLADYRRFVDHSARANLLPSQPRRVLLDLAQSQESVAIWPEGKSYNSTEPNLIP</sequence>
<dbReference type="RefSeq" id="WP_328962371.1">
    <property type="nucleotide sequence ID" value="NZ_CP108090.1"/>
</dbReference>
<evidence type="ECO:0000313" key="1">
    <source>
        <dbReference type="EMBL" id="WUQ13398.1"/>
    </source>
</evidence>
<accession>A0ABZ1TBZ6</accession>
<reference evidence="1" key="1">
    <citation type="submission" date="2022-10" db="EMBL/GenBank/DDBJ databases">
        <title>The complete genomes of actinobacterial strains from the NBC collection.</title>
        <authorList>
            <person name="Joergensen T.S."/>
            <person name="Alvarez Arevalo M."/>
            <person name="Sterndorff E.B."/>
            <person name="Faurdal D."/>
            <person name="Vuksanovic O."/>
            <person name="Mourched A.-S."/>
            <person name="Charusanti P."/>
            <person name="Shaw S."/>
            <person name="Blin K."/>
            <person name="Weber T."/>
        </authorList>
    </citation>
    <scope>NUCLEOTIDE SEQUENCE</scope>
    <source>
        <strain evidence="1">NBC_00248</strain>
    </source>
</reference>
<gene>
    <name evidence="1" type="ORF">OG517_19215</name>
</gene>
<dbReference type="EMBL" id="CP108090">
    <property type="protein sequence ID" value="WUQ13398.1"/>
    <property type="molecule type" value="Genomic_DNA"/>
</dbReference>
<keyword evidence="2" id="KW-1185">Reference proteome</keyword>